<reference evidence="2 3" key="1">
    <citation type="submission" date="2023-05" db="EMBL/GenBank/DDBJ databases">
        <title>B98-5 Cell Line De Novo Hybrid Assembly: An Optical Mapping Approach.</title>
        <authorList>
            <person name="Kananen K."/>
            <person name="Auerbach J.A."/>
            <person name="Kautto E."/>
            <person name="Blachly J.S."/>
        </authorList>
    </citation>
    <scope>NUCLEOTIDE SEQUENCE [LARGE SCALE GENOMIC DNA]</scope>
    <source>
        <strain evidence="2">B95-8</strain>
        <tissue evidence="2">Cell line</tissue>
    </source>
</reference>
<protein>
    <submittedName>
        <fullName evidence="2">PR domain zinc finger protein 14</fullName>
    </submittedName>
</protein>
<evidence type="ECO:0000313" key="3">
    <source>
        <dbReference type="Proteomes" id="UP001266305"/>
    </source>
</evidence>
<organism evidence="2 3">
    <name type="scientific">Saguinus oedipus</name>
    <name type="common">Cotton-top tamarin</name>
    <name type="synonym">Oedipomidas oedipus</name>
    <dbReference type="NCBI Taxonomy" id="9490"/>
    <lineage>
        <taxon>Eukaryota</taxon>
        <taxon>Metazoa</taxon>
        <taxon>Chordata</taxon>
        <taxon>Craniata</taxon>
        <taxon>Vertebrata</taxon>
        <taxon>Euteleostomi</taxon>
        <taxon>Mammalia</taxon>
        <taxon>Eutheria</taxon>
        <taxon>Euarchontoglires</taxon>
        <taxon>Primates</taxon>
        <taxon>Haplorrhini</taxon>
        <taxon>Platyrrhini</taxon>
        <taxon>Cebidae</taxon>
        <taxon>Callitrichinae</taxon>
        <taxon>Saguinus</taxon>
    </lineage>
</organism>
<keyword evidence="3" id="KW-1185">Reference proteome</keyword>
<gene>
    <name evidence="2" type="primary">PRDM14_3</name>
    <name evidence="2" type="ORF">P7K49_027098</name>
</gene>
<comment type="caution">
    <text evidence="2">The sequence shown here is derived from an EMBL/GenBank/DDBJ whole genome shotgun (WGS) entry which is preliminary data.</text>
</comment>
<name>A0ABQ9UF15_SAGOE</name>
<dbReference type="Proteomes" id="UP001266305">
    <property type="component" value="Unassembled WGS sequence"/>
</dbReference>
<evidence type="ECO:0000313" key="2">
    <source>
        <dbReference type="EMBL" id="KAK2095682.1"/>
    </source>
</evidence>
<dbReference type="EMBL" id="JASSZA010000013">
    <property type="protein sequence ID" value="KAK2095682.1"/>
    <property type="molecule type" value="Genomic_DNA"/>
</dbReference>
<evidence type="ECO:0000256" key="1">
    <source>
        <dbReference type="SAM" id="MobiDB-lite"/>
    </source>
</evidence>
<proteinExistence type="predicted"/>
<accession>A0ABQ9UF15</accession>
<sequence length="301" mass="32107">MALPRPGEAAPPDKVCYAPESSPQNLAAYYTPFPAYGHYRNGLATAEEDFQPFRQLEAAASAAPAMPPFAFRMAPPVLSPSLGLQREPLYDLSWYGKLPPWYPIPHVPREVPPFLGCSREYMGASGEDLGHQIIGGPNESDPCCGPETFIPPPPVDASPLPDGLRTSQALPCSPRKQSEDGPKPSNQEGTSPARFHFTEEDLHFVLYGTTPSLEHPASLQHAISGLLVPTDSSGKGSPHHLGVELDGNAGGSGNGKEALPGGAECIECEGERYLHESQGPLGSLLRPCLLNCMTKVGFSES</sequence>
<feature type="region of interest" description="Disordered" evidence="1">
    <location>
        <begin position="232"/>
        <end position="257"/>
    </location>
</feature>
<feature type="region of interest" description="Disordered" evidence="1">
    <location>
        <begin position="130"/>
        <end position="192"/>
    </location>
</feature>